<dbReference type="Pfam" id="PF00563">
    <property type="entry name" value="EAL"/>
    <property type="match status" value="1"/>
</dbReference>
<dbReference type="SUPFAM" id="SSF141868">
    <property type="entry name" value="EAL domain-like"/>
    <property type="match status" value="1"/>
</dbReference>
<dbReference type="SMART" id="SM00052">
    <property type="entry name" value="EAL"/>
    <property type="match status" value="1"/>
</dbReference>
<sequence length="255" mass="28347">MLNIAENIEVLSTAAAALGSMSAWKNRFLLRNAKCRCEPIASLSEGVIVGAELLCRASPWPRNHREWRRWYAIIINEMLETDGRGWMAINLDGAQATDNKIMKTIEKLDNRHVIEWTERHDGAEVETVATALRALRDKTGAAIAIDDAGVGVDAMQRILLVQPQYVKVDGKIVQDACRKQCAISRAAIHSILSISKAAGAKTVAEWIETPEDWDGCRKMGLDYGQGYFIDGAEDRQRHWLSKSRIKTAGRAHGQP</sequence>
<protein>
    <recommendedName>
        <fullName evidence="1">EAL domain-containing protein</fullName>
    </recommendedName>
</protein>
<keyword evidence="3" id="KW-1185">Reference proteome</keyword>
<dbReference type="InterPro" id="IPR050706">
    <property type="entry name" value="Cyclic-di-GMP_PDE-like"/>
</dbReference>
<dbReference type="EMBL" id="LVXZ01000023">
    <property type="protein sequence ID" value="OAP92975.1"/>
    <property type="molecule type" value="Genomic_DNA"/>
</dbReference>
<reference evidence="2 3" key="1">
    <citation type="submission" date="2016-04" db="EMBL/GenBank/DDBJ databases">
        <title>Acidithiobacillus ferrooxidans genome sequencing and assembly.</title>
        <authorList>
            <person name="Zhou Z."/>
        </authorList>
    </citation>
    <scope>NUCLEOTIDE SEQUENCE [LARGE SCALE GENOMIC DNA]</scope>
    <source>
        <strain evidence="2 3">BY0502</strain>
    </source>
</reference>
<proteinExistence type="predicted"/>
<dbReference type="PANTHER" id="PTHR33121:SF70">
    <property type="entry name" value="SIGNALING PROTEIN YKOW"/>
    <property type="match status" value="1"/>
</dbReference>
<dbReference type="CDD" id="cd01948">
    <property type="entry name" value="EAL"/>
    <property type="match status" value="1"/>
</dbReference>
<evidence type="ECO:0000313" key="3">
    <source>
        <dbReference type="Proteomes" id="UP000078302"/>
    </source>
</evidence>
<evidence type="ECO:0000313" key="2">
    <source>
        <dbReference type="EMBL" id="OAP92975.1"/>
    </source>
</evidence>
<dbReference type="Proteomes" id="UP000078302">
    <property type="component" value="Unassembled WGS sequence"/>
</dbReference>
<accession>A0A179BNX1</accession>
<dbReference type="PROSITE" id="PS50883">
    <property type="entry name" value="EAL"/>
    <property type="match status" value="1"/>
</dbReference>
<feature type="domain" description="EAL" evidence="1">
    <location>
        <begin position="1"/>
        <end position="246"/>
    </location>
</feature>
<dbReference type="Gene3D" id="3.20.20.450">
    <property type="entry name" value="EAL domain"/>
    <property type="match status" value="1"/>
</dbReference>
<dbReference type="GO" id="GO:0071111">
    <property type="term" value="F:cyclic-guanylate-specific phosphodiesterase activity"/>
    <property type="evidence" value="ECO:0007669"/>
    <property type="project" value="InterPro"/>
</dbReference>
<dbReference type="InterPro" id="IPR001633">
    <property type="entry name" value="EAL_dom"/>
</dbReference>
<dbReference type="AlphaFoldDB" id="A0A179BNX1"/>
<dbReference type="InterPro" id="IPR035919">
    <property type="entry name" value="EAL_sf"/>
</dbReference>
<comment type="caution">
    <text evidence="2">The sequence shown here is derived from an EMBL/GenBank/DDBJ whole genome shotgun (WGS) entry which is preliminary data.</text>
</comment>
<evidence type="ECO:0000259" key="1">
    <source>
        <dbReference type="PROSITE" id="PS50883"/>
    </source>
</evidence>
<name>A0A179BNX1_ACIFR</name>
<organism evidence="2 3">
    <name type="scientific">Acidithiobacillus ferrooxidans</name>
    <name type="common">Thiobacillus ferrooxidans</name>
    <dbReference type="NCBI Taxonomy" id="920"/>
    <lineage>
        <taxon>Bacteria</taxon>
        <taxon>Pseudomonadati</taxon>
        <taxon>Pseudomonadota</taxon>
        <taxon>Acidithiobacillia</taxon>
        <taxon>Acidithiobacillales</taxon>
        <taxon>Acidithiobacillaceae</taxon>
        <taxon>Acidithiobacillus</taxon>
    </lineage>
</organism>
<dbReference type="PANTHER" id="PTHR33121">
    <property type="entry name" value="CYCLIC DI-GMP PHOSPHODIESTERASE PDEF"/>
    <property type="match status" value="1"/>
</dbReference>
<dbReference type="OrthoDB" id="1673646at2"/>
<gene>
    <name evidence="2" type="ORF">A4H96_02630</name>
</gene>